<comment type="caution">
    <text evidence="1">The sequence shown here is derived from an EMBL/GenBank/DDBJ whole genome shotgun (WGS) entry which is preliminary data.</text>
</comment>
<proteinExistence type="predicted"/>
<dbReference type="EMBL" id="BOQN01000112">
    <property type="protein sequence ID" value="GIM96290.1"/>
    <property type="molecule type" value="Genomic_DNA"/>
</dbReference>
<keyword evidence="2" id="KW-1185">Reference proteome</keyword>
<protein>
    <submittedName>
        <fullName evidence="1">Uncharacterized protein</fullName>
    </submittedName>
</protein>
<accession>A0A919W9X7</accession>
<dbReference type="AlphaFoldDB" id="A0A919W9X7"/>
<evidence type="ECO:0000313" key="1">
    <source>
        <dbReference type="EMBL" id="GIM96290.1"/>
    </source>
</evidence>
<evidence type="ECO:0000313" key="2">
    <source>
        <dbReference type="Proteomes" id="UP000677082"/>
    </source>
</evidence>
<dbReference type="Proteomes" id="UP000677082">
    <property type="component" value="Unassembled WGS sequence"/>
</dbReference>
<name>A0A919W9X7_9ACTN</name>
<reference evidence="1 2" key="1">
    <citation type="submission" date="2021-03" db="EMBL/GenBank/DDBJ databases">
        <title>Whole genome shotgun sequence of Actinoplanes toevensis NBRC 105298.</title>
        <authorList>
            <person name="Komaki H."/>
            <person name="Tamura T."/>
        </authorList>
    </citation>
    <scope>NUCLEOTIDE SEQUENCE [LARGE SCALE GENOMIC DNA]</scope>
    <source>
        <strain evidence="1 2">NBRC 105298</strain>
    </source>
</reference>
<gene>
    <name evidence="1" type="ORF">Ato02nite_080830</name>
</gene>
<organism evidence="1 2">
    <name type="scientific">Paractinoplanes toevensis</name>
    <dbReference type="NCBI Taxonomy" id="571911"/>
    <lineage>
        <taxon>Bacteria</taxon>
        <taxon>Bacillati</taxon>
        <taxon>Actinomycetota</taxon>
        <taxon>Actinomycetes</taxon>
        <taxon>Micromonosporales</taxon>
        <taxon>Micromonosporaceae</taxon>
        <taxon>Paractinoplanes</taxon>
    </lineage>
</organism>
<sequence length="104" mass="11307">MAVVAPDFGGHSRRRRVRLISEGARVPPPSDTDAPFWPLSASIESKIMIIAKDVVLAVLRERGLQARADFVDRELPDLIDSDKHGGLLSTLHLDIAELAAAATR</sequence>